<reference evidence="4" key="1">
    <citation type="journal article" date="2014" name="Front. Microbiol.">
        <title>High frequency of phylogenetically diverse reductive dehalogenase-homologous genes in deep subseafloor sedimentary metagenomes.</title>
        <authorList>
            <person name="Kawai M."/>
            <person name="Futagami T."/>
            <person name="Toyoda A."/>
            <person name="Takaki Y."/>
            <person name="Nishi S."/>
            <person name="Hori S."/>
            <person name="Arai W."/>
            <person name="Tsubouchi T."/>
            <person name="Morono Y."/>
            <person name="Uchiyama I."/>
            <person name="Ito T."/>
            <person name="Fujiyama A."/>
            <person name="Inagaki F."/>
            <person name="Takami H."/>
        </authorList>
    </citation>
    <scope>NUCLEOTIDE SEQUENCE</scope>
    <source>
        <strain evidence="4">Expedition CK06-06</strain>
    </source>
</reference>
<proteinExistence type="predicted"/>
<dbReference type="Pfam" id="PF25788">
    <property type="entry name" value="Ig_Rha78A_N"/>
    <property type="match status" value="1"/>
</dbReference>
<feature type="domain" description="NodB homology" evidence="3">
    <location>
        <begin position="1"/>
        <end position="203"/>
    </location>
</feature>
<dbReference type="Gene3D" id="3.20.20.370">
    <property type="entry name" value="Glycoside hydrolase/deacetylase"/>
    <property type="match status" value="2"/>
</dbReference>
<dbReference type="InterPro" id="IPR011330">
    <property type="entry name" value="Glyco_hydro/deAcase_b/a-brl"/>
</dbReference>
<evidence type="ECO:0000256" key="2">
    <source>
        <dbReference type="ARBA" id="ARBA00022729"/>
    </source>
</evidence>
<dbReference type="AlphaFoldDB" id="X1B118"/>
<dbReference type="Pfam" id="PF01522">
    <property type="entry name" value="Polysacc_deac_1"/>
    <property type="match status" value="1"/>
</dbReference>
<dbReference type="Gene3D" id="2.60.40.10">
    <property type="entry name" value="Immunoglobulins"/>
    <property type="match status" value="1"/>
</dbReference>
<comment type="caution">
    <text evidence="4">The sequence shown here is derived from an EMBL/GenBank/DDBJ whole genome shotgun (WGS) entry which is preliminary data.</text>
</comment>
<dbReference type="InterPro" id="IPR013783">
    <property type="entry name" value="Ig-like_fold"/>
</dbReference>
<dbReference type="InterPro" id="IPR002509">
    <property type="entry name" value="NODB_dom"/>
</dbReference>
<gene>
    <name evidence="4" type="ORF">S01H4_25104</name>
</gene>
<feature type="non-terminal residue" evidence="4">
    <location>
        <position position="286"/>
    </location>
</feature>
<name>X1B118_9ZZZZ</name>
<dbReference type="PANTHER" id="PTHR34216:SF3">
    <property type="entry name" value="POLY-BETA-1,6-N-ACETYL-D-GLUCOSAMINE N-DEACETYLASE"/>
    <property type="match status" value="1"/>
</dbReference>
<dbReference type="PANTHER" id="PTHR34216">
    <property type="match status" value="1"/>
</dbReference>
<evidence type="ECO:0000313" key="4">
    <source>
        <dbReference type="EMBL" id="GAG89429.1"/>
    </source>
</evidence>
<evidence type="ECO:0000256" key="1">
    <source>
        <dbReference type="ARBA" id="ARBA00004613"/>
    </source>
</evidence>
<evidence type="ECO:0000259" key="3">
    <source>
        <dbReference type="PROSITE" id="PS51677"/>
    </source>
</evidence>
<dbReference type="PROSITE" id="PS51677">
    <property type="entry name" value="NODB"/>
    <property type="match status" value="1"/>
</dbReference>
<keyword evidence="2" id="KW-0732">Signal</keyword>
<feature type="non-terminal residue" evidence="4">
    <location>
        <position position="1"/>
    </location>
</feature>
<accession>X1B118</accession>
<protein>
    <recommendedName>
        <fullName evidence="3">NodB homology domain-containing protein</fullName>
    </recommendedName>
</protein>
<comment type="subcellular location">
    <subcellularLocation>
        <location evidence="1">Secreted</location>
    </subcellularLocation>
</comment>
<sequence>FVAPLLKRYGFGATFFVTEGLGYQGNEQHWITWEEIRKLHEMGFEIGNHTGSHPNLAQLSKEEIIAEVKQIERACEEHGVPKPTTLGYPGGFHDHKSVEALDERGYLFARRGRYPEYPVNIHGGRGPVYDPQLDHPLLVPAAYVWGDRGQYQDMVDMVDLARDGKIAVFVFHGVPDFYPHCSTAPVVFERFLKYLHDQGCTVIALRDLAKYIDPARRPADPYEPIRRRLVTPVQLKCEYAVNPLGVDVAQPRFSWILESSERGQIQSAYRILVTSNKQNLKLGTAD</sequence>
<dbReference type="GO" id="GO:0016810">
    <property type="term" value="F:hydrolase activity, acting on carbon-nitrogen (but not peptide) bonds"/>
    <property type="evidence" value="ECO:0007669"/>
    <property type="project" value="InterPro"/>
</dbReference>
<dbReference type="EMBL" id="BART01011899">
    <property type="protein sequence ID" value="GAG89429.1"/>
    <property type="molecule type" value="Genomic_DNA"/>
</dbReference>
<dbReference type="SUPFAM" id="SSF88713">
    <property type="entry name" value="Glycoside hydrolase/deacetylase"/>
    <property type="match status" value="1"/>
</dbReference>
<dbReference type="InterPro" id="IPR051398">
    <property type="entry name" value="Polysacch_Deacetylase"/>
</dbReference>
<organism evidence="4">
    <name type="scientific">marine sediment metagenome</name>
    <dbReference type="NCBI Taxonomy" id="412755"/>
    <lineage>
        <taxon>unclassified sequences</taxon>
        <taxon>metagenomes</taxon>
        <taxon>ecological metagenomes</taxon>
    </lineage>
</organism>
<dbReference type="GO" id="GO:0005975">
    <property type="term" value="P:carbohydrate metabolic process"/>
    <property type="evidence" value="ECO:0007669"/>
    <property type="project" value="InterPro"/>
</dbReference>
<dbReference type="GO" id="GO:0005576">
    <property type="term" value="C:extracellular region"/>
    <property type="evidence" value="ECO:0007669"/>
    <property type="project" value="UniProtKB-SubCell"/>
</dbReference>